<dbReference type="InterPro" id="IPR036661">
    <property type="entry name" value="Luciferase-like_sf"/>
</dbReference>
<keyword evidence="7" id="KW-1185">Reference proteome</keyword>
<comment type="caution">
    <text evidence="6">The sequence shown here is derived from an EMBL/GenBank/DDBJ whole genome shotgun (WGS) entry which is preliminary data.</text>
</comment>
<dbReference type="PANTHER" id="PTHR42847">
    <property type="entry name" value="ALKANESULFONATE MONOOXYGENASE"/>
    <property type="match status" value="1"/>
</dbReference>
<keyword evidence="4" id="KW-0503">Monooxygenase</keyword>
<dbReference type="InterPro" id="IPR050172">
    <property type="entry name" value="SsuD_RutA_monooxygenase"/>
</dbReference>
<keyword evidence="1" id="KW-0285">Flavoprotein</keyword>
<dbReference type="Pfam" id="PF00296">
    <property type="entry name" value="Bac_luciferase"/>
    <property type="match status" value="1"/>
</dbReference>
<dbReference type="GO" id="GO:0008726">
    <property type="term" value="F:alkanesulfonate monooxygenase activity"/>
    <property type="evidence" value="ECO:0007669"/>
    <property type="project" value="TreeGrafter"/>
</dbReference>
<dbReference type="AlphaFoldDB" id="A0A558AB01"/>
<dbReference type="EMBL" id="VJZA01000026">
    <property type="protein sequence ID" value="TVT21451.1"/>
    <property type="molecule type" value="Genomic_DNA"/>
</dbReference>
<protein>
    <submittedName>
        <fullName evidence="6">TIGR03619 family F420-dependent LLM class oxidoreductase</fullName>
        <ecNumber evidence="6">1.-.-.-</ecNumber>
    </submittedName>
</protein>
<keyword evidence="2" id="KW-0288">FMN</keyword>
<evidence type="ECO:0000256" key="4">
    <source>
        <dbReference type="ARBA" id="ARBA00023033"/>
    </source>
</evidence>
<organism evidence="6 7">
    <name type="scientific">Amycolatopsis acidiphila</name>
    <dbReference type="NCBI Taxonomy" id="715473"/>
    <lineage>
        <taxon>Bacteria</taxon>
        <taxon>Bacillati</taxon>
        <taxon>Actinomycetota</taxon>
        <taxon>Actinomycetes</taxon>
        <taxon>Pseudonocardiales</taxon>
        <taxon>Pseudonocardiaceae</taxon>
        <taxon>Amycolatopsis</taxon>
    </lineage>
</organism>
<proteinExistence type="predicted"/>
<dbReference type="InterPro" id="IPR011251">
    <property type="entry name" value="Luciferase-like_dom"/>
</dbReference>
<dbReference type="RefSeq" id="WP_144639415.1">
    <property type="nucleotide sequence ID" value="NZ_BNAX01000008.1"/>
</dbReference>
<evidence type="ECO:0000256" key="1">
    <source>
        <dbReference type="ARBA" id="ARBA00022630"/>
    </source>
</evidence>
<evidence type="ECO:0000313" key="6">
    <source>
        <dbReference type="EMBL" id="TVT21451.1"/>
    </source>
</evidence>
<gene>
    <name evidence="6" type="ORF">FNH06_16855</name>
</gene>
<dbReference type="Gene3D" id="3.20.20.30">
    <property type="entry name" value="Luciferase-like domain"/>
    <property type="match status" value="1"/>
</dbReference>
<sequence length="316" mass="33053">MRFTVEHPVGRPGCVPALYSPAGPAAFARAAEEAGFDAVAFTEHPAPSAKWYRAGGHATLDPLAALAFCAAATERIRLLTYLLVLPYYNPLALAKTVATVDLLSAGRLVLGAGGGYLRSEFTAVGAGFAERGELFDEALGVLRSVWATEEFSFAGRGFTAHGQVSTPAPVQRPCPPVWIGGNGRVARRRVARAGQGWAPLLIGEELAATTRTTPLETVAELAAAIRELAGLAEAQGRDPAGIDVQVQSAQSDLSEQGAPAAGHDGHLAELAVAGVTWFVVRTPATSLEAATDALARYGADVISRHRTDPPTEGRKR</sequence>
<dbReference type="GO" id="GO:0046306">
    <property type="term" value="P:alkanesulfonate catabolic process"/>
    <property type="evidence" value="ECO:0007669"/>
    <property type="project" value="TreeGrafter"/>
</dbReference>
<dbReference type="InterPro" id="IPR019921">
    <property type="entry name" value="Lucif-like_OxRdtase_Rv2161c"/>
</dbReference>
<feature type="domain" description="Luciferase-like" evidence="5">
    <location>
        <begin position="25"/>
        <end position="247"/>
    </location>
</feature>
<evidence type="ECO:0000256" key="2">
    <source>
        <dbReference type="ARBA" id="ARBA00022643"/>
    </source>
</evidence>
<dbReference type="EC" id="1.-.-.-" evidence="6"/>
<dbReference type="Proteomes" id="UP000318578">
    <property type="component" value="Unassembled WGS sequence"/>
</dbReference>
<accession>A0A558AB01</accession>
<evidence type="ECO:0000259" key="5">
    <source>
        <dbReference type="Pfam" id="PF00296"/>
    </source>
</evidence>
<reference evidence="6 7" key="1">
    <citation type="submission" date="2019-07" db="EMBL/GenBank/DDBJ databases">
        <title>New species of Amycolatopsis and Streptomyces.</title>
        <authorList>
            <person name="Duangmal K."/>
            <person name="Teo W.F.A."/>
            <person name="Lipun K."/>
        </authorList>
    </citation>
    <scope>NUCLEOTIDE SEQUENCE [LARGE SCALE GENOMIC DNA]</scope>
    <source>
        <strain evidence="6 7">JCM 30562</strain>
    </source>
</reference>
<dbReference type="NCBIfam" id="TIGR03619">
    <property type="entry name" value="F420_Rv2161c"/>
    <property type="match status" value="1"/>
</dbReference>
<keyword evidence="3 6" id="KW-0560">Oxidoreductase</keyword>
<evidence type="ECO:0000256" key="3">
    <source>
        <dbReference type="ARBA" id="ARBA00023002"/>
    </source>
</evidence>
<dbReference type="PANTHER" id="PTHR42847:SF4">
    <property type="entry name" value="ALKANESULFONATE MONOOXYGENASE-RELATED"/>
    <property type="match status" value="1"/>
</dbReference>
<evidence type="ECO:0000313" key="7">
    <source>
        <dbReference type="Proteomes" id="UP000318578"/>
    </source>
</evidence>
<name>A0A558AB01_9PSEU</name>
<dbReference type="OrthoDB" id="5175259at2"/>
<dbReference type="SUPFAM" id="SSF51679">
    <property type="entry name" value="Bacterial luciferase-like"/>
    <property type="match status" value="1"/>
</dbReference>